<accession>A0A7S3P9K5</accession>
<organism evidence="3">
    <name type="scientific">Amphora coffeiformis</name>
    <dbReference type="NCBI Taxonomy" id="265554"/>
    <lineage>
        <taxon>Eukaryota</taxon>
        <taxon>Sar</taxon>
        <taxon>Stramenopiles</taxon>
        <taxon>Ochrophyta</taxon>
        <taxon>Bacillariophyta</taxon>
        <taxon>Bacillariophyceae</taxon>
        <taxon>Bacillariophycidae</taxon>
        <taxon>Thalassiophysales</taxon>
        <taxon>Catenulaceae</taxon>
        <taxon>Amphora</taxon>
    </lineage>
</organism>
<feature type="region of interest" description="Disordered" evidence="1">
    <location>
        <begin position="233"/>
        <end position="254"/>
    </location>
</feature>
<feature type="signal peptide" evidence="2">
    <location>
        <begin position="1"/>
        <end position="16"/>
    </location>
</feature>
<protein>
    <submittedName>
        <fullName evidence="3">Uncharacterized protein</fullName>
    </submittedName>
</protein>
<evidence type="ECO:0000256" key="2">
    <source>
        <dbReference type="SAM" id="SignalP"/>
    </source>
</evidence>
<proteinExistence type="predicted"/>
<gene>
    <name evidence="3" type="ORF">ACOF00016_LOCUS18771</name>
</gene>
<feature type="chain" id="PRO_5031380627" evidence="2">
    <location>
        <begin position="17"/>
        <end position="254"/>
    </location>
</feature>
<name>A0A7S3P9K5_9STRA</name>
<dbReference type="AlphaFoldDB" id="A0A7S3P9K5"/>
<reference evidence="3" key="1">
    <citation type="submission" date="2021-01" db="EMBL/GenBank/DDBJ databases">
        <authorList>
            <person name="Corre E."/>
            <person name="Pelletier E."/>
            <person name="Niang G."/>
            <person name="Scheremetjew M."/>
            <person name="Finn R."/>
            <person name="Kale V."/>
            <person name="Holt S."/>
            <person name="Cochrane G."/>
            <person name="Meng A."/>
            <person name="Brown T."/>
            <person name="Cohen L."/>
        </authorList>
    </citation>
    <scope>NUCLEOTIDE SEQUENCE</scope>
    <source>
        <strain evidence="3">CCMP127</strain>
    </source>
</reference>
<keyword evidence="2" id="KW-0732">Signal</keyword>
<evidence type="ECO:0000313" key="3">
    <source>
        <dbReference type="EMBL" id="CAE0422193.1"/>
    </source>
</evidence>
<dbReference type="EMBL" id="HBIM01025259">
    <property type="protein sequence ID" value="CAE0422193.1"/>
    <property type="molecule type" value="Transcribed_RNA"/>
</dbReference>
<feature type="compositionally biased region" description="Basic and acidic residues" evidence="1">
    <location>
        <begin position="233"/>
        <end position="243"/>
    </location>
</feature>
<feature type="compositionally biased region" description="Polar residues" evidence="1">
    <location>
        <begin position="245"/>
        <end position="254"/>
    </location>
</feature>
<evidence type="ECO:0000256" key="1">
    <source>
        <dbReference type="SAM" id="MobiDB-lite"/>
    </source>
</evidence>
<sequence>MKLSLLWLFLLVAVRAFVLNHCHPTKTTRLALSSSRTNHEQYHDELMYLRKQYHNLLQQHERLRQDNNDVSLTTTLAADLLDIQLQLTTAARLEQEDKAATAHEEMQWAIQELQWATTLKEQARQETNWAVDESVWLASSTTKATKMADSSQNIKNEVLEQSLLAHAVHDIKETETRWQNAQTKRLVALQKEVQAKDLLWSLVQKEETLQALQGSDTKALQAWVEHEIALHNSKELPTEDHGNLNKHSTSNLMP</sequence>